<dbReference type="EMBL" id="DSQF01000004">
    <property type="protein sequence ID" value="HGZ42376.1"/>
    <property type="molecule type" value="Genomic_DNA"/>
</dbReference>
<feature type="domain" description="4Fe-4S ferredoxin-type" evidence="6">
    <location>
        <begin position="35"/>
        <end position="64"/>
    </location>
</feature>
<evidence type="ECO:0000256" key="5">
    <source>
        <dbReference type="ARBA" id="ARBA00023014"/>
    </source>
</evidence>
<evidence type="ECO:0000256" key="3">
    <source>
        <dbReference type="ARBA" id="ARBA00022737"/>
    </source>
</evidence>
<evidence type="ECO:0000313" key="7">
    <source>
        <dbReference type="EMBL" id="HGZ42376.1"/>
    </source>
</evidence>
<keyword evidence="2" id="KW-0479">Metal-binding</keyword>
<evidence type="ECO:0000256" key="1">
    <source>
        <dbReference type="ARBA" id="ARBA00022485"/>
    </source>
</evidence>
<organism evidence="7">
    <name type="scientific">Eiseniibacteriota bacterium</name>
    <dbReference type="NCBI Taxonomy" id="2212470"/>
    <lineage>
        <taxon>Bacteria</taxon>
        <taxon>Candidatus Eiseniibacteriota</taxon>
    </lineage>
</organism>
<dbReference type="PROSITE" id="PS51379">
    <property type="entry name" value="4FE4S_FER_2"/>
    <property type="match status" value="2"/>
</dbReference>
<keyword evidence="4" id="KW-0408">Iron</keyword>
<keyword evidence="1" id="KW-0004">4Fe-4S</keyword>
<dbReference type="PROSITE" id="PS00198">
    <property type="entry name" value="4FE4S_FER_1"/>
    <property type="match status" value="1"/>
</dbReference>
<dbReference type="InterPro" id="IPR010226">
    <property type="entry name" value="NADH_quinone_OxRdtase_chainI"/>
</dbReference>
<dbReference type="InterPro" id="IPR017896">
    <property type="entry name" value="4Fe4S_Fe-S-bd"/>
</dbReference>
<evidence type="ECO:0000256" key="2">
    <source>
        <dbReference type="ARBA" id="ARBA00022723"/>
    </source>
</evidence>
<dbReference type="PANTHER" id="PTHR10849">
    <property type="entry name" value="NADH DEHYDROGENASE UBIQUINONE IRON-SULFUR PROTEIN 8, MITOCHONDRIAL"/>
    <property type="match status" value="1"/>
</dbReference>
<keyword evidence="3" id="KW-0677">Repeat</keyword>
<comment type="caution">
    <text evidence="7">The sequence shown here is derived from an EMBL/GenBank/DDBJ whole genome shotgun (WGS) entry which is preliminary data.</text>
</comment>
<dbReference type="InterPro" id="IPR017900">
    <property type="entry name" value="4Fe4S_Fe_S_CS"/>
</dbReference>
<dbReference type="AlphaFoldDB" id="A0A832I0G6"/>
<proteinExistence type="predicted"/>
<gene>
    <name evidence="7" type="ORF">ENR23_02935</name>
</gene>
<dbReference type="PANTHER" id="PTHR10849:SF35">
    <property type="entry name" value="FORMATE HYDROGENLYASE SUBUNIT 6-RELATED"/>
    <property type="match status" value="1"/>
</dbReference>
<reference evidence="7" key="1">
    <citation type="journal article" date="2020" name="mSystems">
        <title>Genome- and Community-Level Interaction Insights into Carbon Utilization and Element Cycling Functions of Hydrothermarchaeota in Hydrothermal Sediment.</title>
        <authorList>
            <person name="Zhou Z."/>
            <person name="Liu Y."/>
            <person name="Xu W."/>
            <person name="Pan J."/>
            <person name="Luo Z.H."/>
            <person name="Li M."/>
        </authorList>
    </citation>
    <scope>NUCLEOTIDE SEQUENCE [LARGE SCALE GENOMIC DNA]</scope>
    <source>
        <strain evidence="7">SpSt-381</strain>
    </source>
</reference>
<evidence type="ECO:0000256" key="4">
    <source>
        <dbReference type="ARBA" id="ARBA00023004"/>
    </source>
</evidence>
<dbReference type="Gene3D" id="3.30.70.3270">
    <property type="match status" value="1"/>
</dbReference>
<dbReference type="SUPFAM" id="SSF54862">
    <property type="entry name" value="4Fe-4S ferredoxins"/>
    <property type="match status" value="1"/>
</dbReference>
<dbReference type="GO" id="GO:0051539">
    <property type="term" value="F:4 iron, 4 sulfur cluster binding"/>
    <property type="evidence" value="ECO:0007669"/>
    <property type="project" value="UniProtKB-KW"/>
</dbReference>
<sequence>MIAAKLRQIAFALGAPRATVDYPLAPRAPHPAYRGRVVVDTEACVGCGGCAAVCPARCVEIHDVDRATRVIVRRLDRCLLCGRCEEACAYGAVRLVADWETATPDRADLVIEQRLFMGMCERCGRCFRPAHPLDRVAATGLVPPPPGAGEEGTWTA</sequence>
<accession>A0A832I0G6</accession>
<dbReference type="GO" id="GO:0046872">
    <property type="term" value="F:metal ion binding"/>
    <property type="evidence" value="ECO:0007669"/>
    <property type="project" value="UniProtKB-KW"/>
</dbReference>
<dbReference type="GO" id="GO:0009060">
    <property type="term" value="P:aerobic respiration"/>
    <property type="evidence" value="ECO:0007669"/>
    <property type="project" value="TreeGrafter"/>
</dbReference>
<dbReference type="GO" id="GO:0003954">
    <property type="term" value="F:NADH dehydrogenase activity"/>
    <property type="evidence" value="ECO:0007669"/>
    <property type="project" value="TreeGrafter"/>
</dbReference>
<feature type="domain" description="4Fe-4S ferredoxin-type" evidence="6">
    <location>
        <begin position="68"/>
        <end position="98"/>
    </location>
</feature>
<dbReference type="Pfam" id="PF12838">
    <property type="entry name" value="Fer4_7"/>
    <property type="match status" value="1"/>
</dbReference>
<keyword evidence="5" id="KW-0411">Iron-sulfur</keyword>
<protein>
    <submittedName>
        <fullName evidence="7">4Fe-4S dicluster domain-containing protein</fullName>
    </submittedName>
</protein>
<evidence type="ECO:0000259" key="6">
    <source>
        <dbReference type="PROSITE" id="PS51379"/>
    </source>
</evidence>
<name>A0A832I0G6_UNCEI</name>
<dbReference type="GO" id="GO:0016020">
    <property type="term" value="C:membrane"/>
    <property type="evidence" value="ECO:0007669"/>
    <property type="project" value="InterPro"/>
</dbReference>